<dbReference type="GO" id="GO:0005886">
    <property type="term" value="C:plasma membrane"/>
    <property type="evidence" value="ECO:0007669"/>
    <property type="project" value="UniProtKB-SubCell"/>
</dbReference>
<evidence type="ECO:0000256" key="3">
    <source>
        <dbReference type="ARBA" id="ARBA00022475"/>
    </source>
</evidence>
<dbReference type="PROSITE" id="PS00211">
    <property type="entry name" value="ABC_TRANSPORTER_1"/>
    <property type="match status" value="1"/>
</dbReference>
<dbReference type="EMBL" id="AZFA01000032">
    <property type="protein sequence ID" value="KRL65606.1"/>
    <property type="molecule type" value="Genomic_DNA"/>
</dbReference>
<evidence type="ECO:0000313" key="14">
    <source>
        <dbReference type="EMBL" id="KRL65606.1"/>
    </source>
</evidence>
<evidence type="ECO:0000256" key="1">
    <source>
        <dbReference type="ARBA" id="ARBA00004429"/>
    </source>
</evidence>
<dbReference type="InterPro" id="IPR027417">
    <property type="entry name" value="P-loop_NTPase"/>
</dbReference>
<keyword evidence="4" id="KW-0997">Cell inner membrane</keyword>
<evidence type="ECO:0000259" key="13">
    <source>
        <dbReference type="PROSITE" id="PS50893"/>
    </source>
</evidence>
<keyword evidence="6" id="KW-0547">Nucleotide-binding</keyword>
<dbReference type="SMART" id="SM00382">
    <property type="entry name" value="AAA"/>
    <property type="match status" value="1"/>
</dbReference>
<evidence type="ECO:0000256" key="11">
    <source>
        <dbReference type="ARBA" id="ARBA00038388"/>
    </source>
</evidence>
<dbReference type="AlphaFoldDB" id="A0A0R1S817"/>
<evidence type="ECO:0000256" key="8">
    <source>
        <dbReference type="ARBA" id="ARBA00022970"/>
    </source>
</evidence>
<proteinExistence type="inferred from homology"/>
<protein>
    <submittedName>
        <fullName evidence="14">ABC transporter</fullName>
    </submittedName>
</protein>
<dbReference type="PANTHER" id="PTHR42798">
    <property type="entry name" value="LIPOPROTEIN-RELEASING SYSTEM ATP-BINDING PROTEIN LOLD"/>
    <property type="match status" value="1"/>
</dbReference>
<feature type="transmembrane region" description="Helical" evidence="12">
    <location>
        <begin position="521"/>
        <end position="545"/>
    </location>
</feature>
<dbReference type="GO" id="GO:0098796">
    <property type="term" value="C:membrane protein complex"/>
    <property type="evidence" value="ECO:0007669"/>
    <property type="project" value="UniProtKB-ARBA"/>
</dbReference>
<dbReference type="RefSeq" id="WP_010624473.1">
    <property type="nucleotide sequence ID" value="NZ_AZFA01000032.1"/>
</dbReference>
<comment type="caution">
    <text evidence="14">The sequence shown here is derived from an EMBL/GenBank/DDBJ whole genome shotgun (WGS) entry which is preliminary data.</text>
</comment>
<dbReference type="GO" id="GO:0016887">
    <property type="term" value="F:ATP hydrolysis activity"/>
    <property type="evidence" value="ECO:0007669"/>
    <property type="project" value="InterPro"/>
</dbReference>
<evidence type="ECO:0000256" key="9">
    <source>
        <dbReference type="ARBA" id="ARBA00022989"/>
    </source>
</evidence>
<reference evidence="14 15" key="1">
    <citation type="journal article" date="2015" name="Genome Announc.">
        <title>Expanding the biotechnology potential of lactobacilli through comparative genomics of 213 strains and associated genera.</title>
        <authorList>
            <person name="Sun Z."/>
            <person name="Harris H.M."/>
            <person name="McCann A."/>
            <person name="Guo C."/>
            <person name="Argimon S."/>
            <person name="Zhang W."/>
            <person name="Yang X."/>
            <person name="Jeffery I.B."/>
            <person name="Cooney J.C."/>
            <person name="Kagawa T.F."/>
            <person name="Liu W."/>
            <person name="Song Y."/>
            <person name="Salvetti E."/>
            <person name="Wrobel A."/>
            <person name="Rasinkangas P."/>
            <person name="Parkhill J."/>
            <person name="Rea M.C."/>
            <person name="O'Sullivan O."/>
            <person name="Ritari J."/>
            <person name="Douillard F.P."/>
            <person name="Paul Ross R."/>
            <person name="Yang R."/>
            <person name="Briner A.E."/>
            <person name="Felis G.E."/>
            <person name="de Vos W.M."/>
            <person name="Barrangou R."/>
            <person name="Klaenhammer T.R."/>
            <person name="Caufield P.W."/>
            <person name="Cui Y."/>
            <person name="Zhang H."/>
            <person name="O'Toole P.W."/>
        </authorList>
    </citation>
    <scope>NUCLEOTIDE SEQUENCE [LARGE SCALE GENOMIC DNA]</scope>
    <source>
        <strain evidence="14 15">DSM 14857</strain>
    </source>
</reference>
<dbReference type="PROSITE" id="PS50893">
    <property type="entry name" value="ABC_TRANSPORTER_2"/>
    <property type="match status" value="1"/>
</dbReference>
<keyword evidence="10 12" id="KW-0472">Membrane</keyword>
<feature type="domain" description="ABC transporter" evidence="13">
    <location>
        <begin position="4"/>
        <end position="242"/>
    </location>
</feature>
<dbReference type="InterPro" id="IPR003439">
    <property type="entry name" value="ABC_transporter-like_ATP-bd"/>
</dbReference>
<dbReference type="InterPro" id="IPR003838">
    <property type="entry name" value="ABC3_permease_C"/>
</dbReference>
<dbReference type="PANTHER" id="PTHR42798:SF6">
    <property type="entry name" value="CELL DIVISION ATP-BINDING PROTEIN FTSE"/>
    <property type="match status" value="1"/>
</dbReference>
<dbReference type="OrthoDB" id="2079174at2"/>
<gene>
    <name evidence="14" type="ORF">FC27_GL001540</name>
</gene>
<feature type="transmembrane region" description="Helical" evidence="12">
    <location>
        <begin position="265"/>
        <end position="292"/>
    </location>
</feature>
<evidence type="ECO:0000256" key="4">
    <source>
        <dbReference type="ARBA" id="ARBA00022519"/>
    </source>
</evidence>
<keyword evidence="15" id="KW-1185">Reference proteome</keyword>
<dbReference type="Pfam" id="PF02687">
    <property type="entry name" value="FtsX"/>
    <property type="match status" value="1"/>
</dbReference>
<organism evidence="14 15">
    <name type="scientific">Companilactobacillus versmoldensis DSM 14857 = KCTC 3814</name>
    <dbReference type="NCBI Taxonomy" id="1423815"/>
    <lineage>
        <taxon>Bacteria</taxon>
        <taxon>Bacillati</taxon>
        <taxon>Bacillota</taxon>
        <taxon>Bacilli</taxon>
        <taxon>Lactobacillales</taxon>
        <taxon>Lactobacillaceae</taxon>
        <taxon>Companilactobacillus</taxon>
    </lineage>
</organism>
<keyword evidence="3" id="KW-1003">Cell membrane</keyword>
<keyword evidence="7" id="KW-0067">ATP-binding</keyword>
<keyword evidence="9 12" id="KW-1133">Transmembrane helix</keyword>
<dbReference type="FunFam" id="3.40.50.300:FF:000032">
    <property type="entry name" value="Export ABC transporter ATP-binding protein"/>
    <property type="match status" value="1"/>
</dbReference>
<name>A0A0R1S817_9LACO</name>
<dbReference type="InterPro" id="IPR017871">
    <property type="entry name" value="ABC_transporter-like_CS"/>
</dbReference>
<comment type="similarity">
    <text evidence="11">Belongs to the ABC transporter superfamily. Macrolide exporter (TC 3.A.1.122) family.</text>
</comment>
<keyword evidence="8" id="KW-0029">Amino-acid transport</keyword>
<dbReference type="GO" id="GO:0005524">
    <property type="term" value="F:ATP binding"/>
    <property type="evidence" value="ECO:0007669"/>
    <property type="project" value="UniProtKB-KW"/>
</dbReference>
<evidence type="ECO:0000256" key="2">
    <source>
        <dbReference type="ARBA" id="ARBA00022448"/>
    </source>
</evidence>
<keyword evidence="2" id="KW-0813">Transport</keyword>
<dbReference type="PATRIC" id="fig|1423815.3.peg.1577"/>
<evidence type="ECO:0000256" key="6">
    <source>
        <dbReference type="ARBA" id="ARBA00022741"/>
    </source>
</evidence>
<dbReference type="Pfam" id="PF12704">
    <property type="entry name" value="MacB_PCD"/>
    <property type="match status" value="1"/>
</dbReference>
<dbReference type="Gene3D" id="3.40.50.300">
    <property type="entry name" value="P-loop containing nucleotide triphosphate hydrolases"/>
    <property type="match status" value="1"/>
</dbReference>
<sequence length="649" mass="70698">MSFLELKNVQKSFSLGKKKFPVLKGINLNLDRGEFVSILGESGGGKTTLLNAIGGLDSQFDGDILVDGRSLKKGSSKAMDNYRSHTVGFVFQSFHLVSHLTVLDNVLVPLEMSALSRRERVERAKLLLQRVGLTEHINKHPNQLSGGQKQRVAIARALANDPDIIIADEPTGALDAQNTAEVLRILNEIAQEGKLVIAVTHSQTVANYGTRIVHLSNGVIDSDNIIRQSYPVQGFRRDKKITHLSFGDTFRLAWDHITYTKGRNILIILGAAIGIFAVIFMLGLGSGITGYINKQMSSQINPNAIQVTKNVASSQVNSSTNTSGITMSDADMQKFAKIDHVKKIEKAYFAQAPRVYYQKKNISIPYFQTWNGTEKTGDIIAGHKPGNNEIILLKSDATRLNKHYKNLIGKSLTIYIPSQDKNQKSVNVKHKLTISGIIKSGSTAITYDTLANSSSNYNVEIKPNFVTLTADSSFNVRDIQDKVKDFKTTNSKGKQVSAYTITGAGAILDSLNTYLKLAFNVLAAIAGISLLVSAIMIIVVLYICVSERTHEIGILRAIGARKKDIRNMFISESFLIGLVAGIFAIIIAYLVQFAANAATQNAFNASIINISPGNAIFGIAVSVIISLIAALAPSHRAARLDPRDALTDE</sequence>
<comment type="subcellular location">
    <subcellularLocation>
        <location evidence="1">Cell inner membrane</location>
        <topology evidence="1">Multi-pass membrane protein</topology>
    </subcellularLocation>
</comment>
<dbReference type="GO" id="GO:0022857">
    <property type="term" value="F:transmembrane transporter activity"/>
    <property type="evidence" value="ECO:0007669"/>
    <property type="project" value="UniProtKB-ARBA"/>
</dbReference>
<dbReference type="STRING" id="1423815.FC27_GL001540"/>
<feature type="transmembrane region" description="Helical" evidence="12">
    <location>
        <begin position="615"/>
        <end position="633"/>
    </location>
</feature>
<evidence type="ECO:0000313" key="15">
    <source>
        <dbReference type="Proteomes" id="UP000051647"/>
    </source>
</evidence>
<dbReference type="Proteomes" id="UP000051647">
    <property type="component" value="Unassembled WGS sequence"/>
</dbReference>
<dbReference type="CDD" id="cd03255">
    <property type="entry name" value="ABC_MJ0796_LolCDE_FtsE"/>
    <property type="match status" value="1"/>
</dbReference>
<feature type="transmembrane region" description="Helical" evidence="12">
    <location>
        <begin position="573"/>
        <end position="595"/>
    </location>
</feature>
<dbReference type="InterPro" id="IPR025857">
    <property type="entry name" value="MacB_PCD"/>
</dbReference>
<dbReference type="SUPFAM" id="SSF52540">
    <property type="entry name" value="P-loop containing nucleoside triphosphate hydrolases"/>
    <property type="match status" value="1"/>
</dbReference>
<dbReference type="Pfam" id="PF00005">
    <property type="entry name" value="ABC_tran"/>
    <property type="match status" value="1"/>
</dbReference>
<evidence type="ECO:0000256" key="5">
    <source>
        <dbReference type="ARBA" id="ARBA00022692"/>
    </source>
</evidence>
<evidence type="ECO:0000256" key="12">
    <source>
        <dbReference type="SAM" id="Phobius"/>
    </source>
</evidence>
<dbReference type="GO" id="GO:0006865">
    <property type="term" value="P:amino acid transport"/>
    <property type="evidence" value="ECO:0007669"/>
    <property type="project" value="UniProtKB-KW"/>
</dbReference>
<dbReference type="InterPro" id="IPR017911">
    <property type="entry name" value="MacB-like_ATP-bd"/>
</dbReference>
<accession>A0A0R1S817</accession>
<dbReference type="eggNOG" id="COG1136">
    <property type="taxonomic scope" value="Bacteria"/>
</dbReference>
<keyword evidence="5 12" id="KW-0812">Transmembrane</keyword>
<dbReference type="InterPro" id="IPR003593">
    <property type="entry name" value="AAA+_ATPase"/>
</dbReference>
<evidence type="ECO:0000256" key="10">
    <source>
        <dbReference type="ARBA" id="ARBA00023136"/>
    </source>
</evidence>
<evidence type="ECO:0000256" key="7">
    <source>
        <dbReference type="ARBA" id="ARBA00022840"/>
    </source>
</evidence>